<dbReference type="AlphaFoldDB" id="A9UVE8"/>
<dbReference type="eggNOG" id="KOG2558">
    <property type="taxonomic scope" value="Eukaryota"/>
</dbReference>
<name>A9UVE8_MONBE</name>
<protein>
    <submittedName>
        <fullName evidence="1">De-etiolated 1</fullName>
    </submittedName>
</protein>
<dbReference type="Proteomes" id="UP000001357">
    <property type="component" value="Unassembled WGS sequence"/>
</dbReference>
<evidence type="ECO:0000313" key="2">
    <source>
        <dbReference type="Proteomes" id="UP000001357"/>
    </source>
</evidence>
<gene>
    <name evidence="1" type="ORF">MONBRDRAFT_24110</name>
</gene>
<dbReference type="RefSeq" id="XP_001744618.1">
    <property type="nucleotide sequence ID" value="XM_001744566.1"/>
</dbReference>
<keyword evidence="2" id="KW-1185">Reference proteome</keyword>
<accession>A9UVE8</accession>
<evidence type="ECO:0000313" key="1">
    <source>
        <dbReference type="EMBL" id="EDQ90567.1"/>
    </source>
</evidence>
<dbReference type="PANTHER" id="PTHR13374:SF3">
    <property type="entry name" value="DET1 HOMOLOG"/>
    <property type="match status" value="1"/>
</dbReference>
<dbReference type="InterPro" id="IPR019138">
    <property type="entry name" value="De-etiolated_protein_1_Det1"/>
</dbReference>
<dbReference type="InParanoid" id="A9UVE8"/>
<dbReference type="KEGG" id="mbr:MONBRDRAFT_24110"/>
<proteinExistence type="predicted"/>
<reference evidence="1 2" key="1">
    <citation type="journal article" date="2008" name="Nature">
        <title>The genome of the choanoflagellate Monosiga brevicollis and the origin of metazoans.</title>
        <authorList>
            <consortium name="JGI Sequencing"/>
            <person name="King N."/>
            <person name="Westbrook M.J."/>
            <person name="Young S.L."/>
            <person name="Kuo A."/>
            <person name="Abedin M."/>
            <person name="Chapman J."/>
            <person name="Fairclough S."/>
            <person name="Hellsten U."/>
            <person name="Isogai Y."/>
            <person name="Letunic I."/>
            <person name="Marr M."/>
            <person name="Pincus D."/>
            <person name="Putnam N."/>
            <person name="Rokas A."/>
            <person name="Wright K.J."/>
            <person name="Zuzow R."/>
            <person name="Dirks W."/>
            <person name="Good M."/>
            <person name="Goodstein D."/>
            <person name="Lemons D."/>
            <person name="Li W."/>
            <person name="Lyons J.B."/>
            <person name="Morris A."/>
            <person name="Nichols S."/>
            <person name="Richter D.J."/>
            <person name="Salamov A."/>
            <person name="Bork P."/>
            <person name="Lim W.A."/>
            <person name="Manning G."/>
            <person name="Miller W.T."/>
            <person name="McGinnis W."/>
            <person name="Shapiro H."/>
            <person name="Tjian R."/>
            <person name="Grigoriev I.V."/>
            <person name="Rokhsar D."/>
        </authorList>
    </citation>
    <scope>NUCLEOTIDE SEQUENCE [LARGE SCALE GENOMIC DNA]</scope>
    <source>
        <strain evidence="2">MX1 / ATCC 50154</strain>
    </source>
</reference>
<organism evidence="1 2">
    <name type="scientific">Monosiga brevicollis</name>
    <name type="common">Choanoflagellate</name>
    <dbReference type="NCBI Taxonomy" id="81824"/>
    <lineage>
        <taxon>Eukaryota</taxon>
        <taxon>Choanoflagellata</taxon>
        <taxon>Craspedida</taxon>
        <taxon>Salpingoecidae</taxon>
        <taxon>Monosiga</taxon>
    </lineage>
</organism>
<dbReference type="Pfam" id="PF09737">
    <property type="entry name" value="Det1"/>
    <property type="match status" value="1"/>
</dbReference>
<dbReference type="STRING" id="81824.A9UVE8"/>
<dbReference type="EMBL" id="CH991547">
    <property type="protein sequence ID" value="EDQ90567.1"/>
    <property type="molecule type" value="Genomic_DNA"/>
</dbReference>
<dbReference type="GeneID" id="5889937"/>
<sequence>MALEEFFPEHGRIVVSSAQRTLVPTFAVFPKDPNIAILAVVQLMLRHDHIALHRNSGVSMHDDYCYFAADFPEPTGHPLHFDAHEGLTVPGQEHTFASLKQSILSALWRDTYTAKDPLEAQRQFHFYWKEYAQLVVWHLQLIDARKLHEDGLLMFYAFYRISTGQVEVISTNESPWLWKLYQETAMNFRYHISRHPLGAPRSHAESPYARAQLQELAQSAAALHRSAGKAYAMRRLLAWLLPVSAQHRNVSPYCDIDLFSFDQRVLRQQRVTPGSQLKVCMRPSSWDEDNALLTANLVVEHSPAINVNVAV</sequence>
<dbReference type="PANTHER" id="PTHR13374">
    <property type="entry name" value="DET1 HOMOLOG DE-ETIOLATED-1 HOMOLOG"/>
    <property type="match status" value="1"/>
</dbReference>